<dbReference type="SMART" id="SM00382">
    <property type="entry name" value="AAA"/>
    <property type="match status" value="1"/>
</dbReference>
<dbReference type="AlphaFoldDB" id="A0A1S9IHC6"/>
<dbReference type="EMBL" id="MRAE01000003">
    <property type="protein sequence ID" value="OOO69605.1"/>
    <property type="molecule type" value="Genomic_DNA"/>
</dbReference>
<dbReference type="SUPFAM" id="SSF52540">
    <property type="entry name" value="P-loop containing nucleoside triphosphate hydrolases"/>
    <property type="match status" value="1"/>
</dbReference>
<dbReference type="PANTHER" id="PTHR42794:SF2">
    <property type="entry name" value="ABC TRANSPORTER ATP-BINDING PROTEIN"/>
    <property type="match status" value="1"/>
</dbReference>
<accession>A0A1S9IHC6</accession>
<dbReference type="GO" id="GO:0016887">
    <property type="term" value="F:ATP hydrolysis activity"/>
    <property type="evidence" value="ECO:0007669"/>
    <property type="project" value="InterPro"/>
</dbReference>
<reference evidence="6 8" key="1">
    <citation type="submission" date="2016-12" db="EMBL/GenBank/DDBJ databases">
        <title>Clostridium tepidum sp. nov., a close relative of Clostridium sporogenes and Clostridium botulinum Group I.</title>
        <authorList>
            <person name="Dobritsa A.P."/>
            <person name="Kutumbaka K.K."/>
            <person name="Werner K."/>
            <person name="Wiedmann M."/>
            <person name="Asmus A."/>
            <person name="Samadpour M."/>
        </authorList>
    </citation>
    <scope>NUCLEOTIDE SEQUENCE [LARGE SCALE GENOMIC DNA]</scope>
    <source>
        <strain evidence="6 8">IEH 97212</strain>
    </source>
</reference>
<dbReference type="EMBL" id="MRAD01000003">
    <property type="protein sequence ID" value="OOO63031.1"/>
    <property type="molecule type" value="Genomic_DNA"/>
</dbReference>
<evidence type="ECO:0000256" key="2">
    <source>
        <dbReference type="ARBA" id="ARBA00022741"/>
    </source>
</evidence>
<keyword evidence="7" id="KW-1185">Reference proteome</keyword>
<gene>
    <name evidence="5" type="ORF">BS637_04265</name>
    <name evidence="6" type="ORF">BS638_02070</name>
</gene>
<evidence type="ECO:0000256" key="3">
    <source>
        <dbReference type="ARBA" id="ARBA00022840"/>
    </source>
</evidence>
<evidence type="ECO:0000259" key="4">
    <source>
        <dbReference type="PROSITE" id="PS50893"/>
    </source>
</evidence>
<dbReference type="GO" id="GO:0005524">
    <property type="term" value="F:ATP binding"/>
    <property type="evidence" value="ECO:0007669"/>
    <property type="project" value="UniProtKB-KW"/>
</dbReference>
<sequence length="273" mass="30685">MLEMLIKDIVFSYDNKKVIKGINLSVKEGEIVSIIGPNGSGKSTLLKCINGILKPSSGNVYIDSKEVLKMNPKDLAKTVAYVPQATPEVFLQTIFETVLMGRKPHLKWGVGEKDLRIVEEILEYMELSDLAECYIDELSGGQKQRVYIARALAQEPKILLLDEPTSSLDIKHQLEVLQVVEKISKQRKTSVVMVIHDLNLAYRFSDKLALVKNGQVVSYDSPDIVLTEENVNSVYEVESSIINTELGKCVLPINPIKKCRTIYIKDYKLLCNI</sequence>
<dbReference type="STRING" id="1962263.BS637_04265"/>
<comment type="caution">
    <text evidence="6">The sequence shown here is derived from an EMBL/GenBank/DDBJ whole genome shotgun (WGS) entry which is preliminary data.</text>
</comment>
<keyword evidence="3 6" id="KW-0067">ATP-binding</keyword>
<keyword evidence="1" id="KW-0813">Transport</keyword>
<reference evidence="5 7" key="2">
    <citation type="submission" date="2016-12" db="EMBL/GenBank/DDBJ databases">
        <title>Clostridium tepidum sp. nov., a close relative of Clostridium sporogenes and Clostridium botulinum Group I.</title>
        <authorList>
            <person name="Dobritsa A.P."/>
            <person name="Kutumbaka K."/>
            <person name="Werner K."/>
            <person name="Samadpour M."/>
        </authorList>
    </citation>
    <scope>NUCLEOTIDE SEQUENCE [LARGE SCALE GENOMIC DNA]</scope>
    <source>
        <strain evidence="5 7">PE</strain>
    </source>
</reference>
<evidence type="ECO:0000313" key="8">
    <source>
        <dbReference type="Proteomes" id="UP000190256"/>
    </source>
</evidence>
<dbReference type="InterPro" id="IPR003439">
    <property type="entry name" value="ABC_transporter-like_ATP-bd"/>
</dbReference>
<dbReference type="InterPro" id="IPR027417">
    <property type="entry name" value="P-loop_NTPase"/>
</dbReference>
<keyword evidence="2" id="KW-0547">Nucleotide-binding</keyword>
<evidence type="ECO:0000313" key="5">
    <source>
        <dbReference type="EMBL" id="OOO63031.1"/>
    </source>
</evidence>
<evidence type="ECO:0000313" key="7">
    <source>
        <dbReference type="Proteomes" id="UP000190206"/>
    </source>
</evidence>
<evidence type="ECO:0000313" key="6">
    <source>
        <dbReference type="EMBL" id="OOO69605.1"/>
    </source>
</evidence>
<dbReference type="Proteomes" id="UP000190206">
    <property type="component" value="Unassembled WGS sequence"/>
</dbReference>
<dbReference type="Gene3D" id="3.40.50.300">
    <property type="entry name" value="P-loop containing nucleotide triphosphate hydrolases"/>
    <property type="match status" value="1"/>
</dbReference>
<dbReference type="PANTHER" id="PTHR42794">
    <property type="entry name" value="HEMIN IMPORT ATP-BINDING PROTEIN HMUV"/>
    <property type="match status" value="1"/>
</dbReference>
<dbReference type="Pfam" id="PF00005">
    <property type="entry name" value="ABC_tran"/>
    <property type="match status" value="1"/>
</dbReference>
<proteinExistence type="predicted"/>
<dbReference type="CDD" id="cd03214">
    <property type="entry name" value="ABC_Iron-Siderophores_B12_Hemin"/>
    <property type="match status" value="1"/>
</dbReference>
<dbReference type="Proteomes" id="UP000190256">
    <property type="component" value="Unassembled WGS sequence"/>
</dbReference>
<name>A0A1S9IHC6_9CLOT</name>
<organism evidence="6 8">
    <name type="scientific">Clostridium tepidum</name>
    <dbReference type="NCBI Taxonomy" id="1962263"/>
    <lineage>
        <taxon>Bacteria</taxon>
        <taxon>Bacillati</taxon>
        <taxon>Bacillota</taxon>
        <taxon>Clostridia</taxon>
        <taxon>Eubacteriales</taxon>
        <taxon>Clostridiaceae</taxon>
        <taxon>Clostridium</taxon>
    </lineage>
</organism>
<dbReference type="InterPro" id="IPR003593">
    <property type="entry name" value="AAA+_ATPase"/>
</dbReference>
<feature type="domain" description="ABC transporter" evidence="4">
    <location>
        <begin position="4"/>
        <end position="238"/>
    </location>
</feature>
<dbReference type="PROSITE" id="PS50893">
    <property type="entry name" value="ABC_TRANSPORTER_2"/>
    <property type="match status" value="1"/>
</dbReference>
<evidence type="ECO:0000256" key="1">
    <source>
        <dbReference type="ARBA" id="ARBA00022448"/>
    </source>
</evidence>
<dbReference type="FunFam" id="3.40.50.300:FF:000134">
    <property type="entry name" value="Iron-enterobactin ABC transporter ATP-binding protein"/>
    <property type="match status" value="1"/>
</dbReference>
<protein>
    <submittedName>
        <fullName evidence="6">Iron ABC transporter ATP-binding protein</fullName>
    </submittedName>
</protein>